<evidence type="ECO:0000313" key="2">
    <source>
        <dbReference type="EMBL" id="CAE0775304.1"/>
    </source>
</evidence>
<sequence>MMEQGTWRDWLRKEQPQSKYGAGRNSTGLFLGGGCDSPLAARHGGIYEMLGGSRHSEGHNSQARDVGRAEMFGRDGRQRNFVGQSEEQNFKRTTDPEILPFHTGAVMGMQGSMMDARRRNGAEMAAAPTDDLNHRRRCDNELFPHYDGTVMGMQNSYAEMSHRAPGRQTHLHGSATVVTDNLNVEPSPARRPADHEIFFQAAKPVHPYSLEGEATRWQPRVRSDLTNDKNWEKSHDSNPRAQCDDHKHRPTEATEFGQDLLGYKSQWERAPGAPHNPAYAAPPRGRRDFTALADPPTPLPYSEEAAMQGLHSRPAQLYRMHQRDADPPVCQQLPDSFPRGHTDVNAQFWRDRGNPAQLQPSAMNRPANWAAA</sequence>
<feature type="region of interest" description="Disordered" evidence="1">
    <location>
        <begin position="1"/>
        <end position="23"/>
    </location>
</feature>
<dbReference type="EMBL" id="HBIZ01043664">
    <property type="protein sequence ID" value="CAE0775304.1"/>
    <property type="molecule type" value="Transcribed_RNA"/>
</dbReference>
<feature type="compositionally biased region" description="Basic and acidic residues" evidence="1">
    <location>
        <begin position="221"/>
        <end position="252"/>
    </location>
</feature>
<protein>
    <submittedName>
        <fullName evidence="2">Uncharacterized protein</fullName>
    </submittedName>
</protein>
<name>A0A7S4BSC5_CHRCT</name>
<accession>A0A7S4BSC5</accession>
<feature type="region of interest" description="Disordered" evidence="1">
    <location>
        <begin position="353"/>
        <end position="372"/>
    </location>
</feature>
<dbReference type="AlphaFoldDB" id="A0A7S4BSC5"/>
<organism evidence="2">
    <name type="scientific">Chrysotila carterae</name>
    <name type="common">Marine alga</name>
    <name type="synonym">Syracosphaera carterae</name>
    <dbReference type="NCBI Taxonomy" id="13221"/>
    <lineage>
        <taxon>Eukaryota</taxon>
        <taxon>Haptista</taxon>
        <taxon>Haptophyta</taxon>
        <taxon>Prymnesiophyceae</taxon>
        <taxon>Isochrysidales</taxon>
        <taxon>Isochrysidaceae</taxon>
        <taxon>Chrysotila</taxon>
    </lineage>
</organism>
<gene>
    <name evidence="2" type="ORF">PCAR00345_LOCUS27938</name>
</gene>
<evidence type="ECO:0000256" key="1">
    <source>
        <dbReference type="SAM" id="MobiDB-lite"/>
    </source>
</evidence>
<proteinExistence type="predicted"/>
<reference evidence="2" key="1">
    <citation type="submission" date="2021-01" db="EMBL/GenBank/DDBJ databases">
        <authorList>
            <person name="Corre E."/>
            <person name="Pelletier E."/>
            <person name="Niang G."/>
            <person name="Scheremetjew M."/>
            <person name="Finn R."/>
            <person name="Kale V."/>
            <person name="Holt S."/>
            <person name="Cochrane G."/>
            <person name="Meng A."/>
            <person name="Brown T."/>
            <person name="Cohen L."/>
        </authorList>
    </citation>
    <scope>NUCLEOTIDE SEQUENCE</scope>
    <source>
        <strain evidence="2">CCMP645</strain>
    </source>
</reference>
<feature type="region of interest" description="Disordered" evidence="1">
    <location>
        <begin position="219"/>
        <end position="252"/>
    </location>
</feature>